<dbReference type="EMBL" id="JBHTBQ010000009">
    <property type="protein sequence ID" value="MFC7419306.1"/>
    <property type="molecule type" value="Genomic_DNA"/>
</dbReference>
<organism evidence="1 2">
    <name type="scientific">Iodobacter arcticus</name>
    <dbReference type="NCBI Taxonomy" id="590593"/>
    <lineage>
        <taxon>Bacteria</taxon>
        <taxon>Pseudomonadati</taxon>
        <taxon>Pseudomonadota</taxon>
        <taxon>Betaproteobacteria</taxon>
        <taxon>Neisseriales</taxon>
        <taxon>Chitinibacteraceae</taxon>
        <taxon>Iodobacter</taxon>
    </lineage>
</organism>
<reference evidence="2" key="1">
    <citation type="journal article" date="2019" name="Int. J. Syst. Evol. Microbiol.">
        <title>The Global Catalogue of Microorganisms (GCM) 10K type strain sequencing project: providing services to taxonomists for standard genome sequencing and annotation.</title>
        <authorList>
            <consortium name="The Broad Institute Genomics Platform"/>
            <consortium name="The Broad Institute Genome Sequencing Center for Infectious Disease"/>
            <person name="Wu L."/>
            <person name="Ma J."/>
        </authorList>
    </citation>
    <scope>NUCLEOTIDE SEQUENCE [LARGE SCALE GENOMIC DNA]</scope>
    <source>
        <strain evidence="2">CCUG 62945</strain>
    </source>
</reference>
<evidence type="ECO:0000313" key="1">
    <source>
        <dbReference type="EMBL" id="MFC7419306.1"/>
    </source>
</evidence>
<accession>A0ABW2QUA5</accession>
<dbReference type="RefSeq" id="WP_380186705.1">
    <property type="nucleotide sequence ID" value="NZ_JBHTBQ010000009.1"/>
</dbReference>
<comment type="caution">
    <text evidence="1">The sequence shown here is derived from an EMBL/GenBank/DDBJ whole genome shotgun (WGS) entry which is preliminary data.</text>
</comment>
<name>A0ABW2QUA5_9NEIS</name>
<dbReference type="Proteomes" id="UP001596473">
    <property type="component" value="Unassembled WGS sequence"/>
</dbReference>
<proteinExistence type="predicted"/>
<protein>
    <submittedName>
        <fullName evidence="1">Uncharacterized protein</fullName>
    </submittedName>
</protein>
<gene>
    <name evidence="1" type="ORF">ACFQNF_05385</name>
</gene>
<evidence type="ECO:0000313" key="2">
    <source>
        <dbReference type="Proteomes" id="UP001596473"/>
    </source>
</evidence>
<keyword evidence="2" id="KW-1185">Reference proteome</keyword>
<sequence>MADELVPIVAYLQFRETALSKEYNNALHTALESIRVRLASIQQLAERLQTTGTSIDYSFSANTEIVEDRLQNLIALIRAKKTAEIEPLPEDWRQTILQTFKTIEDFYIVEPQDLLNKMQYISIKAN</sequence>